<dbReference type="OrthoDB" id="3098at2759"/>
<dbReference type="InterPro" id="IPR007252">
    <property type="entry name" value="Nup84/Nup107"/>
</dbReference>
<evidence type="ECO:0000256" key="3">
    <source>
        <dbReference type="ARBA" id="ARBA00022927"/>
    </source>
</evidence>
<evidence type="ECO:0000256" key="4">
    <source>
        <dbReference type="ARBA" id="ARBA00023010"/>
    </source>
</evidence>
<dbReference type="GO" id="GO:0006606">
    <property type="term" value="P:protein import into nucleus"/>
    <property type="evidence" value="ECO:0007669"/>
    <property type="project" value="TreeGrafter"/>
</dbReference>
<dbReference type="Pfam" id="PF04121">
    <property type="entry name" value="Nup84_Nup100"/>
    <property type="match status" value="1"/>
</dbReference>
<sequence>MSMEVDSLEDGAVQSQHFISFTNILKEYIIESLGKSEENENGTNTDNPLDPFDMIKEFRSIAAQSAAHLLSSGIHDSTYNDWELEAKFWHLVDLLLSFRVSNNQVNDDGTHSSPMAIHSYNSNAVFEKKLMFENKSLYQIWIIIVWLQQNMPEVERPSNLMTSKWSNSLIAGGLKSADLDCPLRDPENSNNIDIKDKEQDHIFFKYIYHLLIAGKFEEAFDECRMSENLTLCMIMCGMQEYINPKIDEQLATEFDTQLGIKKRTLWRTAVFNLSYQTQLDVYERAIYSFLSGTTPNDDILADSNWESELLLNLNQIIQIEVGNYLLKEDKADIREIITPIPMQSPSLETVLNVVSSKHMDESTHPIRALIGSVILNTLPTMIHSSVDMLLDIVKGFETSNDLLDEPYLLRIMTHLTIILDIIEPGIVSNADKLKLVTAYVSVLKLRGLYESIPVYISFLDEGSVVDAYSFILCTIEDTSIRRSQLDLINLLRLPKNNILKKTTERVFQETESYYSPDQSINVTYDISDIDRHLLFGVEWLIEGRLYTDVLHSMVAMSRRLLINGKVGTLQYFMESNQIEELLRNYKAELVSLDSSDIVFDEDVVVKEIEQYQSLVTGFKKYRDWQKAVKLLNSESNIPTLIEIFQRYSKYSIDLAKSFLISLTEDENREDFAVLYEIRALYTPYLIIELHKGLVEAAELLKIPTFINDALGFTNLVANETDKIYLLFQSCGRLKEYLKLVAHTATLVA</sequence>
<dbReference type="GO" id="GO:0031080">
    <property type="term" value="C:nuclear pore outer ring"/>
    <property type="evidence" value="ECO:0007669"/>
    <property type="project" value="TreeGrafter"/>
</dbReference>
<dbReference type="EMBL" id="CAEFZW010000013">
    <property type="protein sequence ID" value="CAB4257062.1"/>
    <property type="molecule type" value="Genomic_DNA"/>
</dbReference>
<keyword evidence="1 7" id="KW-0813">Transport</keyword>
<comment type="caution">
    <text evidence="8">The sequence shown here is derived from an EMBL/GenBank/DDBJ whole genome shotgun (WGS) entry which is preliminary data.</text>
</comment>
<dbReference type="RefSeq" id="XP_041408906.1">
    <property type="nucleotide sequence ID" value="XM_041552972.1"/>
</dbReference>
<keyword evidence="7" id="KW-0472">Membrane</keyword>
<dbReference type="PANTHER" id="PTHR13003">
    <property type="entry name" value="NUP107-RELATED"/>
    <property type="match status" value="1"/>
</dbReference>
<evidence type="ECO:0000256" key="7">
    <source>
        <dbReference type="RuleBase" id="RU365072"/>
    </source>
</evidence>
<keyword evidence="3" id="KW-0653">Protein transport</keyword>
<accession>A0A8H2ZMG1</accession>
<evidence type="ECO:0000256" key="5">
    <source>
        <dbReference type="ARBA" id="ARBA00023132"/>
    </source>
</evidence>
<evidence type="ECO:0000256" key="2">
    <source>
        <dbReference type="ARBA" id="ARBA00022816"/>
    </source>
</evidence>
<evidence type="ECO:0000256" key="1">
    <source>
        <dbReference type="ARBA" id="ARBA00022448"/>
    </source>
</evidence>
<comment type="function">
    <text evidence="7">Functions as a component of the nuclear pore complex (NPC).</text>
</comment>
<organism evidence="8 9">
    <name type="scientific">Maudiozyma barnettii</name>
    <dbReference type="NCBI Taxonomy" id="61262"/>
    <lineage>
        <taxon>Eukaryota</taxon>
        <taxon>Fungi</taxon>
        <taxon>Dikarya</taxon>
        <taxon>Ascomycota</taxon>
        <taxon>Saccharomycotina</taxon>
        <taxon>Saccharomycetes</taxon>
        <taxon>Saccharomycetales</taxon>
        <taxon>Saccharomycetaceae</taxon>
        <taxon>Maudiozyma</taxon>
    </lineage>
</organism>
<dbReference type="GO" id="GO:0006406">
    <property type="term" value="P:mRNA export from nucleus"/>
    <property type="evidence" value="ECO:0007669"/>
    <property type="project" value="TreeGrafter"/>
</dbReference>
<dbReference type="Gene3D" id="1.10.3450.20">
    <property type="match status" value="1"/>
</dbReference>
<proteinExistence type="inferred from homology"/>
<keyword evidence="2" id="KW-0509">mRNA transport</keyword>
<dbReference type="GO" id="GO:0000973">
    <property type="term" value="P:post-transcriptional tethering of RNA polymerase II gene DNA at nuclear periphery"/>
    <property type="evidence" value="ECO:0007669"/>
    <property type="project" value="TreeGrafter"/>
</dbReference>
<dbReference type="GO" id="GO:0017056">
    <property type="term" value="F:structural constituent of nuclear pore"/>
    <property type="evidence" value="ECO:0007669"/>
    <property type="project" value="UniProtKB-UniRule"/>
</dbReference>
<gene>
    <name evidence="8" type="ORF">KABA2_13S02134</name>
</gene>
<dbReference type="GO" id="GO:0031965">
    <property type="term" value="C:nuclear membrane"/>
    <property type="evidence" value="ECO:0007669"/>
    <property type="project" value="UniProtKB-SubCell"/>
</dbReference>
<keyword evidence="9" id="KW-1185">Reference proteome</keyword>
<comment type="subunit">
    <text evidence="7">Part of the nuclear pore complex (NPC).</text>
</comment>
<dbReference type="AlphaFoldDB" id="A0A8H2ZMG1"/>
<evidence type="ECO:0000313" key="9">
    <source>
        <dbReference type="Proteomes" id="UP000644660"/>
    </source>
</evidence>
<comment type="similarity">
    <text evidence="7">Belongs to the nucleoporin Nup84/Nup107 family.</text>
</comment>
<dbReference type="Proteomes" id="UP000644660">
    <property type="component" value="Unassembled WGS sequence"/>
</dbReference>
<evidence type="ECO:0000313" key="8">
    <source>
        <dbReference type="EMBL" id="CAB4257062.1"/>
    </source>
</evidence>
<protein>
    <recommendedName>
        <fullName evidence="7">Nuclear pore complex protein</fullName>
    </recommendedName>
</protein>
<dbReference type="GeneID" id="64860170"/>
<evidence type="ECO:0000256" key="6">
    <source>
        <dbReference type="ARBA" id="ARBA00023242"/>
    </source>
</evidence>
<dbReference type="PANTHER" id="PTHR13003:SF2">
    <property type="entry name" value="NUCLEAR PORE COMPLEX PROTEIN NUP107"/>
    <property type="match status" value="1"/>
</dbReference>
<comment type="subcellular location">
    <subcellularLocation>
        <location evidence="7">Nucleus</location>
        <location evidence="7">Nuclear pore complex</location>
    </subcellularLocation>
    <subcellularLocation>
        <location evidence="7">Nucleus membrane</location>
    </subcellularLocation>
</comment>
<name>A0A8H2ZMG1_9SACH</name>
<dbReference type="Gene3D" id="1.20.190.50">
    <property type="match status" value="1"/>
</dbReference>
<keyword evidence="5 7" id="KW-0906">Nuclear pore complex</keyword>
<reference evidence="8 9" key="1">
    <citation type="submission" date="2020-05" db="EMBL/GenBank/DDBJ databases">
        <authorList>
            <person name="Casaregola S."/>
            <person name="Devillers H."/>
            <person name="Grondin C."/>
        </authorList>
    </citation>
    <scope>NUCLEOTIDE SEQUENCE [LARGE SCALE GENOMIC DNA]</scope>
    <source>
        <strain evidence="8 9">CLIB 1767</strain>
    </source>
</reference>
<keyword evidence="6 7" id="KW-0539">Nucleus</keyword>
<keyword evidence="4 7" id="KW-0811">Translocation</keyword>